<comment type="caution">
    <text evidence="1">The sequence shown here is derived from an EMBL/GenBank/DDBJ whole genome shotgun (WGS) entry which is preliminary data.</text>
</comment>
<evidence type="ECO:0000313" key="1">
    <source>
        <dbReference type="EMBL" id="MPC72230.1"/>
    </source>
</evidence>
<name>A0A5B7HIE4_PORTR</name>
<protein>
    <submittedName>
        <fullName evidence="1">Uncharacterized protein</fullName>
    </submittedName>
</protein>
<evidence type="ECO:0000313" key="2">
    <source>
        <dbReference type="Proteomes" id="UP000324222"/>
    </source>
</evidence>
<keyword evidence="2" id="KW-1185">Reference proteome</keyword>
<organism evidence="1 2">
    <name type="scientific">Portunus trituberculatus</name>
    <name type="common">Swimming crab</name>
    <name type="synonym">Neptunus trituberculatus</name>
    <dbReference type="NCBI Taxonomy" id="210409"/>
    <lineage>
        <taxon>Eukaryota</taxon>
        <taxon>Metazoa</taxon>
        <taxon>Ecdysozoa</taxon>
        <taxon>Arthropoda</taxon>
        <taxon>Crustacea</taxon>
        <taxon>Multicrustacea</taxon>
        <taxon>Malacostraca</taxon>
        <taxon>Eumalacostraca</taxon>
        <taxon>Eucarida</taxon>
        <taxon>Decapoda</taxon>
        <taxon>Pleocyemata</taxon>
        <taxon>Brachyura</taxon>
        <taxon>Eubrachyura</taxon>
        <taxon>Portunoidea</taxon>
        <taxon>Portunidae</taxon>
        <taxon>Portuninae</taxon>
        <taxon>Portunus</taxon>
    </lineage>
</organism>
<reference evidence="1 2" key="1">
    <citation type="submission" date="2019-05" db="EMBL/GenBank/DDBJ databases">
        <title>Another draft genome of Portunus trituberculatus and its Hox gene families provides insights of decapod evolution.</title>
        <authorList>
            <person name="Jeong J.-H."/>
            <person name="Song I."/>
            <person name="Kim S."/>
            <person name="Choi T."/>
            <person name="Kim D."/>
            <person name="Ryu S."/>
            <person name="Kim W."/>
        </authorList>
    </citation>
    <scope>NUCLEOTIDE SEQUENCE [LARGE SCALE GENOMIC DNA]</scope>
    <source>
        <tissue evidence="1">Muscle</tissue>
    </source>
</reference>
<proteinExistence type="predicted"/>
<accession>A0A5B7HIE4</accession>
<sequence>MLAEALPSLVYTGGTSIFIHSPNLTFAIASVNTLRDKPKVTAEITGIDFARIVKLQTSGSLLHRVESFI</sequence>
<dbReference type="Proteomes" id="UP000324222">
    <property type="component" value="Unassembled WGS sequence"/>
</dbReference>
<gene>
    <name evidence="1" type="ORF">E2C01_066528</name>
</gene>
<dbReference type="AlphaFoldDB" id="A0A5B7HIE4"/>
<dbReference type="EMBL" id="VSRR010034360">
    <property type="protein sequence ID" value="MPC72230.1"/>
    <property type="molecule type" value="Genomic_DNA"/>
</dbReference>